<comment type="subunit">
    <text evidence="3">Monomer.</text>
</comment>
<keyword evidence="9" id="KW-0143">Chaperone</keyword>
<evidence type="ECO:0000256" key="10">
    <source>
        <dbReference type="SAM" id="SignalP"/>
    </source>
</evidence>
<dbReference type="NCBIfam" id="TIGR00547">
    <property type="entry name" value="lolA"/>
    <property type="match status" value="1"/>
</dbReference>
<evidence type="ECO:0000256" key="4">
    <source>
        <dbReference type="ARBA" id="ARBA00014035"/>
    </source>
</evidence>
<evidence type="ECO:0000256" key="1">
    <source>
        <dbReference type="ARBA" id="ARBA00004418"/>
    </source>
</evidence>
<reference evidence="11" key="2">
    <citation type="submission" date="2021-04" db="EMBL/GenBank/DDBJ databases">
        <authorList>
            <person name="Gilroy R."/>
        </authorList>
    </citation>
    <scope>NUCLEOTIDE SEQUENCE</scope>
    <source>
        <strain evidence="11">5032</strain>
    </source>
</reference>
<evidence type="ECO:0000256" key="2">
    <source>
        <dbReference type="ARBA" id="ARBA00007615"/>
    </source>
</evidence>
<dbReference type="Pfam" id="PF03548">
    <property type="entry name" value="LolA"/>
    <property type="match status" value="1"/>
</dbReference>
<dbReference type="InterPro" id="IPR018323">
    <property type="entry name" value="OM_lipoprot_carrier_LolA_Pbac"/>
</dbReference>
<dbReference type="EMBL" id="DWZD01000018">
    <property type="protein sequence ID" value="HJA78440.1"/>
    <property type="molecule type" value="Genomic_DNA"/>
</dbReference>
<comment type="similarity">
    <text evidence="2">Belongs to the LolA family.</text>
</comment>
<dbReference type="InterPro" id="IPR004564">
    <property type="entry name" value="OM_lipoprot_carrier_LolA-like"/>
</dbReference>
<evidence type="ECO:0000256" key="5">
    <source>
        <dbReference type="ARBA" id="ARBA00022448"/>
    </source>
</evidence>
<dbReference type="SUPFAM" id="SSF89392">
    <property type="entry name" value="Prokaryotic lipoproteins and lipoprotein localization factors"/>
    <property type="match status" value="1"/>
</dbReference>
<feature type="chain" id="PRO_5039703151" description="Outer-membrane lipoprotein carrier protein" evidence="10">
    <location>
        <begin position="24"/>
        <end position="226"/>
    </location>
</feature>
<sequence>MRKRSFTLGAMLLALVIAATAQAAPSADIVSGIRTRYDKLQNFTATFEQTLTHKESGNVEKRTGSLRFKKPLLIRWETEAPSPELLVVTEKEIWDYLPDEEVAYRYPPDLVQDSRSIIQVLTGQSALDRDFDLKDEGKDGNLRKVRLYPKEPTSQMVEAVIWVENDYLIRRADIIDFYGNHNDVRFVDFKSNSGVPASTFSFTPPKGVDVEDRVEKGAVPERNLFN</sequence>
<keyword evidence="6 10" id="KW-0732">Signal</keyword>
<keyword evidence="11" id="KW-0449">Lipoprotein</keyword>
<comment type="caution">
    <text evidence="11">The sequence shown here is derived from an EMBL/GenBank/DDBJ whole genome shotgun (WGS) entry which is preliminary data.</text>
</comment>
<dbReference type="CDD" id="cd16325">
    <property type="entry name" value="LolA"/>
    <property type="match status" value="1"/>
</dbReference>
<dbReference type="GO" id="GO:0042597">
    <property type="term" value="C:periplasmic space"/>
    <property type="evidence" value="ECO:0007669"/>
    <property type="project" value="UniProtKB-SubCell"/>
</dbReference>
<evidence type="ECO:0000313" key="11">
    <source>
        <dbReference type="EMBL" id="HJA78440.1"/>
    </source>
</evidence>
<keyword evidence="5" id="KW-0813">Transport</keyword>
<accession>A0A9D2HK69</accession>
<protein>
    <recommendedName>
        <fullName evidence="4">Outer-membrane lipoprotein carrier protein</fullName>
    </recommendedName>
</protein>
<evidence type="ECO:0000256" key="6">
    <source>
        <dbReference type="ARBA" id="ARBA00022729"/>
    </source>
</evidence>
<gene>
    <name evidence="11" type="primary">lolA</name>
    <name evidence="11" type="ORF">H9784_02545</name>
</gene>
<dbReference type="Proteomes" id="UP000823821">
    <property type="component" value="Unassembled WGS sequence"/>
</dbReference>
<proteinExistence type="inferred from homology"/>
<organism evidence="11 12">
    <name type="scientific">Candidatus Desulfovibrio intestinavium</name>
    <dbReference type="NCBI Taxonomy" id="2838534"/>
    <lineage>
        <taxon>Bacteria</taxon>
        <taxon>Pseudomonadati</taxon>
        <taxon>Thermodesulfobacteriota</taxon>
        <taxon>Desulfovibrionia</taxon>
        <taxon>Desulfovibrionales</taxon>
        <taxon>Desulfovibrionaceae</taxon>
        <taxon>Desulfovibrio</taxon>
    </lineage>
</organism>
<evidence type="ECO:0000256" key="9">
    <source>
        <dbReference type="ARBA" id="ARBA00023186"/>
    </source>
</evidence>
<evidence type="ECO:0000256" key="7">
    <source>
        <dbReference type="ARBA" id="ARBA00022764"/>
    </source>
</evidence>
<dbReference type="GO" id="GO:0042953">
    <property type="term" value="P:lipoprotein transport"/>
    <property type="evidence" value="ECO:0007669"/>
    <property type="project" value="InterPro"/>
</dbReference>
<dbReference type="PANTHER" id="PTHR35869:SF1">
    <property type="entry name" value="OUTER-MEMBRANE LIPOPROTEIN CARRIER PROTEIN"/>
    <property type="match status" value="1"/>
</dbReference>
<keyword evidence="8" id="KW-0653">Protein transport</keyword>
<keyword evidence="7" id="KW-0574">Periplasm</keyword>
<name>A0A9D2HK69_9BACT</name>
<feature type="signal peptide" evidence="10">
    <location>
        <begin position="1"/>
        <end position="23"/>
    </location>
</feature>
<evidence type="ECO:0000256" key="3">
    <source>
        <dbReference type="ARBA" id="ARBA00011245"/>
    </source>
</evidence>
<comment type="subcellular location">
    <subcellularLocation>
        <location evidence="1">Periplasm</location>
    </subcellularLocation>
</comment>
<reference evidence="11" key="1">
    <citation type="journal article" date="2021" name="PeerJ">
        <title>Extensive microbial diversity within the chicken gut microbiome revealed by metagenomics and culture.</title>
        <authorList>
            <person name="Gilroy R."/>
            <person name="Ravi A."/>
            <person name="Getino M."/>
            <person name="Pursley I."/>
            <person name="Horton D.L."/>
            <person name="Alikhan N.F."/>
            <person name="Baker D."/>
            <person name="Gharbi K."/>
            <person name="Hall N."/>
            <person name="Watson M."/>
            <person name="Adriaenssens E.M."/>
            <person name="Foster-Nyarko E."/>
            <person name="Jarju S."/>
            <person name="Secka A."/>
            <person name="Antonio M."/>
            <person name="Oren A."/>
            <person name="Chaudhuri R.R."/>
            <person name="La Ragione R."/>
            <person name="Hildebrand F."/>
            <person name="Pallen M.J."/>
        </authorList>
    </citation>
    <scope>NUCLEOTIDE SEQUENCE</scope>
    <source>
        <strain evidence="11">5032</strain>
    </source>
</reference>
<evidence type="ECO:0000256" key="8">
    <source>
        <dbReference type="ARBA" id="ARBA00022927"/>
    </source>
</evidence>
<dbReference type="AlphaFoldDB" id="A0A9D2HK69"/>
<dbReference type="PANTHER" id="PTHR35869">
    <property type="entry name" value="OUTER-MEMBRANE LIPOPROTEIN CARRIER PROTEIN"/>
    <property type="match status" value="1"/>
</dbReference>
<evidence type="ECO:0000313" key="12">
    <source>
        <dbReference type="Proteomes" id="UP000823821"/>
    </source>
</evidence>
<dbReference type="Gene3D" id="2.50.20.10">
    <property type="entry name" value="Lipoprotein localisation LolA/LolB/LppX"/>
    <property type="match status" value="1"/>
</dbReference>
<dbReference type="InterPro" id="IPR029046">
    <property type="entry name" value="LolA/LolB/LppX"/>
</dbReference>